<gene>
    <name evidence="1" type="ORF">OEG85_00995</name>
</gene>
<name>A0AA47IA80_9XANT</name>
<dbReference type="RefSeq" id="WP_268213643.1">
    <property type="nucleotide sequence ID" value="NZ_CP107241.1"/>
</dbReference>
<sequence>MKADAKRRSAVSGGLAMGDAPRGPASFIMADCCFEGIALRRSAPRPMRALLWFSVMLLAACNTTSTTHKPLPPSADTTGNTSYCIGRLAVTGNMPLHFLGSSAQFYWGDVDTYREDAASYAQRLLAAQASASDGRVRKLVKPVETLAQDDGRVIVAREEEALPLDPNVVQVTGFVHRDGTTFRFQKSAISRLQDITERRTKEILASITSSASPFPPAVQSQQGFCVMHGTVNLAPGHDWHEASRVEGEFILQETRYRFSLRSRYLRSLSLNEQEVTNQRDLLLALAGAIPDSRLAPISELPVTASTPSQASASLLEMTTADGKQQVYEWHMPAASTAPGTPATFLYIWPASGQASAQDQANFMRWIAAHPQQATPLLQIKHMASGGGQQQATPAAEESRLVYRMQLHYPGNQSAGGRHYVIYKDGQKVDEGFSDAHGFTKAHNADYDQIWGTTVLNK</sequence>
<protein>
    <submittedName>
        <fullName evidence="1">Uncharacterized protein</fullName>
    </submittedName>
</protein>
<dbReference type="AlphaFoldDB" id="A0AA47IA80"/>
<dbReference type="EMBL" id="CP107241">
    <property type="protein sequence ID" value="WAH64606.1"/>
    <property type="molecule type" value="Genomic_DNA"/>
</dbReference>
<dbReference type="Proteomes" id="UP001164737">
    <property type="component" value="Chromosome"/>
</dbReference>
<proteinExistence type="predicted"/>
<organism evidence="1 2">
    <name type="scientific">Xanthomonas hortorum</name>
    <dbReference type="NCBI Taxonomy" id="56454"/>
    <lineage>
        <taxon>Bacteria</taxon>
        <taxon>Pseudomonadati</taxon>
        <taxon>Pseudomonadota</taxon>
        <taxon>Gammaproteobacteria</taxon>
        <taxon>Lysobacterales</taxon>
        <taxon>Lysobacteraceae</taxon>
        <taxon>Xanthomonas</taxon>
    </lineage>
</organism>
<evidence type="ECO:0000313" key="1">
    <source>
        <dbReference type="EMBL" id="WAH64606.1"/>
    </source>
</evidence>
<reference evidence="1" key="1">
    <citation type="submission" date="2022-10" db="EMBL/GenBank/DDBJ databases">
        <title>Complete genome sequence resource for Xanthomonas hortorum isolated from Greek Oregano.</title>
        <authorList>
            <person name="Gonzalez-Tobon J."/>
            <person name="Helmann T.C."/>
            <person name="Daughtrey M."/>
            <person name="Stodghill P.V."/>
            <person name="Filiatrault M.J."/>
        </authorList>
    </citation>
    <scope>NUCLEOTIDE SEQUENCE</scope>
    <source>
        <strain evidence="1">Oregano 108</strain>
    </source>
</reference>
<accession>A0AA47IA80</accession>
<evidence type="ECO:0000313" key="2">
    <source>
        <dbReference type="Proteomes" id="UP001164737"/>
    </source>
</evidence>